<keyword evidence="3 11" id="KW-0347">Helicase</keyword>
<dbReference type="EMBL" id="FNED01000001">
    <property type="protein sequence ID" value="SDI03155.1"/>
    <property type="molecule type" value="Genomic_DNA"/>
</dbReference>
<evidence type="ECO:0000259" key="9">
    <source>
        <dbReference type="PROSITE" id="PS51195"/>
    </source>
</evidence>
<dbReference type="GO" id="GO:0016787">
    <property type="term" value="F:hydrolase activity"/>
    <property type="evidence" value="ECO:0007669"/>
    <property type="project" value="UniProtKB-KW"/>
</dbReference>
<evidence type="ECO:0000313" key="11">
    <source>
        <dbReference type="EMBL" id="SDI03155.1"/>
    </source>
</evidence>
<evidence type="ECO:0000259" key="8">
    <source>
        <dbReference type="PROSITE" id="PS51194"/>
    </source>
</evidence>
<dbReference type="PANTHER" id="PTHR47963:SF7">
    <property type="entry name" value="ATP-DEPENDENT RNA HELICASE YFML-RELATED"/>
    <property type="match status" value="1"/>
</dbReference>
<dbReference type="GeneID" id="42308212"/>
<dbReference type="STRING" id="47500.AF333_24125"/>
<dbReference type="InterPro" id="IPR050547">
    <property type="entry name" value="DEAD_box_RNA_helicases"/>
</dbReference>
<reference evidence="11 13" key="2">
    <citation type="submission" date="2016-10" db="EMBL/GenBank/DDBJ databases">
        <authorList>
            <person name="de Groot N.N."/>
        </authorList>
    </citation>
    <scope>NUCLEOTIDE SEQUENCE [LARGE SCALE GENOMIC DNA]</scope>
    <source>
        <strain evidence="11 13">DSM 2895</strain>
    </source>
</reference>
<evidence type="ECO:0000313" key="12">
    <source>
        <dbReference type="Proteomes" id="UP000037269"/>
    </source>
</evidence>
<accession>A0A0M0H7K6</accession>
<protein>
    <submittedName>
        <fullName evidence="11">Superfamily II DNA and RNA helicase</fullName>
    </submittedName>
</protein>
<organism evidence="10 12">
    <name type="scientific">Aneurinibacillus migulanus</name>
    <name type="common">Bacillus migulanus</name>
    <dbReference type="NCBI Taxonomy" id="47500"/>
    <lineage>
        <taxon>Bacteria</taxon>
        <taxon>Bacillati</taxon>
        <taxon>Bacillota</taxon>
        <taxon>Bacilli</taxon>
        <taxon>Bacillales</taxon>
        <taxon>Paenibacillaceae</taxon>
        <taxon>Aneurinibacillus group</taxon>
        <taxon>Aneurinibacillus</taxon>
    </lineage>
</organism>
<feature type="domain" description="DEAD-box RNA helicase Q" evidence="9">
    <location>
        <begin position="2"/>
        <end position="30"/>
    </location>
</feature>
<dbReference type="PANTHER" id="PTHR47963">
    <property type="entry name" value="DEAD-BOX ATP-DEPENDENT RNA HELICASE 47, MITOCHONDRIAL"/>
    <property type="match status" value="1"/>
</dbReference>
<dbReference type="InterPro" id="IPR044742">
    <property type="entry name" value="DEAD/DEAH_RhlB"/>
</dbReference>
<dbReference type="AlphaFoldDB" id="A0A0M0H7K6"/>
<dbReference type="EMBL" id="LGUG01000004">
    <property type="protein sequence ID" value="KON98064.1"/>
    <property type="molecule type" value="Genomic_DNA"/>
</dbReference>
<dbReference type="SMART" id="SM00487">
    <property type="entry name" value="DEXDc"/>
    <property type="match status" value="1"/>
</dbReference>
<dbReference type="InterPro" id="IPR001650">
    <property type="entry name" value="Helicase_C-like"/>
</dbReference>
<keyword evidence="12" id="KW-1185">Reference proteome</keyword>
<dbReference type="PROSITE" id="PS51195">
    <property type="entry name" value="Q_MOTIF"/>
    <property type="match status" value="1"/>
</dbReference>
<dbReference type="GO" id="GO:0003724">
    <property type="term" value="F:RNA helicase activity"/>
    <property type="evidence" value="ECO:0007669"/>
    <property type="project" value="InterPro"/>
</dbReference>
<evidence type="ECO:0000259" key="7">
    <source>
        <dbReference type="PROSITE" id="PS51192"/>
    </source>
</evidence>
<evidence type="ECO:0000256" key="5">
    <source>
        <dbReference type="PROSITE-ProRule" id="PRU00552"/>
    </source>
</evidence>
<reference evidence="10 12" key="1">
    <citation type="submission" date="2015-07" db="EMBL/GenBank/DDBJ databases">
        <title>Fjat-14205 dsm 2895.</title>
        <authorList>
            <person name="Liu B."/>
            <person name="Wang J."/>
            <person name="Zhu Y."/>
            <person name="Liu G."/>
            <person name="Chen Q."/>
            <person name="Chen Z."/>
            <person name="Lan J."/>
            <person name="Che J."/>
            <person name="Ge C."/>
            <person name="Shi H."/>
            <person name="Pan Z."/>
            <person name="Liu X."/>
        </authorList>
    </citation>
    <scope>NUCLEOTIDE SEQUENCE [LARGE SCALE GENOMIC DNA]</scope>
    <source>
        <strain evidence="10 12">DSM 2895</strain>
    </source>
</reference>
<evidence type="ECO:0000256" key="3">
    <source>
        <dbReference type="ARBA" id="ARBA00022806"/>
    </source>
</evidence>
<dbReference type="GO" id="GO:0005829">
    <property type="term" value="C:cytosol"/>
    <property type="evidence" value="ECO:0007669"/>
    <property type="project" value="TreeGrafter"/>
</dbReference>
<proteinExistence type="predicted"/>
<dbReference type="Proteomes" id="UP000037269">
    <property type="component" value="Unassembled WGS sequence"/>
</dbReference>
<dbReference type="SUPFAM" id="SSF52540">
    <property type="entry name" value="P-loop containing nucleoside triphosphate hydrolases"/>
    <property type="match status" value="1"/>
</dbReference>
<keyword evidence="2" id="KW-0378">Hydrolase</keyword>
<dbReference type="Gene3D" id="3.40.50.300">
    <property type="entry name" value="P-loop containing nucleotide triphosphate hydrolases"/>
    <property type="match status" value="2"/>
</dbReference>
<evidence type="ECO:0000256" key="2">
    <source>
        <dbReference type="ARBA" id="ARBA00022801"/>
    </source>
</evidence>
<evidence type="ECO:0000256" key="1">
    <source>
        <dbReference type="ARBA" id="ARBA00022741"/>
    </source>
</evidence>
<dbReference type="OrthoDB" id="9805696at2"/>
<feature type="short sequence motif" description="Q motif" evidence="5">
    <location>
        <begin position="2"/>
        <end position="30"/>
    </location>
</feature>
<dbReference type="GO" id="GO:0005524">
    <property type="term" value="F:ATP binding"/>
    <property type="evidence" value="ECO:0007669"/>
    <property type="project" value="UniProtKB-KW"/>
</dbReference>
<dbReference type="GO" id="GO:0005840">
    <property type="term" value="C:ribosome"/>
    <property type="evidence" value="ECO:0007669"/>
    <property type="project" value="TreeGrafter"/>
</dbReference>
<evidence type="ECO:0000313" key="10">
    <source>
        <dbReference type="EMBL" id="KON98064.1"/>
    </source>
</evidence>
<dbReference type="PROSITE" id="PS51194">
    <property type="entry name" value="HELICASE_CTER"/>
    <property type="match status" value="1"/>
</dbReference>
<gene>
    <name evidence="10" type="ORF">AF333_24125</name>
    <name evidence="11" type="ORF">SAMN04487909_101302</name>
</gene>
<feature type="domain" description="Helicase ATP-binding" evidence="7">
    <location>
        <begin position="33"/>
        <end position="203"/>
    </location>
</feature>
<dbReference type="Pfam" id="PF00270">
    <property type="entry name" value="DEAD"/>
    <property type="match status" value="1"/>
</dbReference>
<evidence type="ECO:0000256" key="4">
    <source>
        <dbReference type="ARBA" id="ARBA00022840"/>
    </source>
</evidence>
<dbReference type="Pfam" id="PF00271">
    <property type="entry name" value="Helicase_C"/>
    <property type="match status" value="1"/>
</dbReference>
<dbReference type="PROSITE" id="PS51192">
    <property type="entry name" value="HELICASE_ATP_BIND_1"/>
    <property type="match status" value="1"/>
</dbReference>
<feature type="compositionally biased region" description="Basic residues" evidence="6">
    <location>
        <begin position="385"/>
        <end position="401"/>
    </location>
</feature>
<dbReference type="GO" id="GO:0009409">
    <property type="term" value="P:response to cold"/>
    <property type="evidence" value="ECO:0007669"/>
    <property type="project" value="TreeGrafter"/>
</dbReference>
<evidence type="ECO:0000313" key="13">
    <source>
        <dbReference type="Proteomes" id="UP000182836"/>
    </source>
</evidence>
<evidence type="ECO:0000256" key="6">
    <source>
        <dbReference type="SAM" id="MobiDB-lite"/>
    </source>
</evidence>
<dbReference type="RefSeq" id="WP_043067993.1">
    <property type="nucleotide sequence ID" value="NZ_BJOA01000001.1"/>
</dbReference>
<dbReference type="Proteomes" id="UP000182836">
    <property type="component" value="Unassembled WGS sequence"/>
</dbReference>
<dbReference type="InterPro" id="IPR014014">
    <property type="entry name" value="RNA_helicase_DEAD_Q_motif"/>
</dbReference>
<dbReference type="CDD" id="cd18787">
    <property type="entry name" value="SF2_C_DEAD"/>
    <property type="match status" value="1"/>
</dbReference>
<dbReference type="InterPro" id="IPR014001">
    <property type="entry name" value="Helicase_ATP-bd"/>
</dbReference>
<feature type="region of interest" description="Disordered" evidence="6">
    <location>
        <begin position="375"/>
        <end position="401"/>
    </location>
</feature>
<dbReference type="InterPro" id="IPR011545">
    <property type="entry name" value="DEAD/DEAH_box_helicase_dom"/>
</dbReference>
<dbReference type="PATRIC" id="fig|47500.9.peg.6677"/>
<keyword evidence="4" id="KW-0067">ATP-binding</keyword>
<name>A0A0M0H7K6_ANEMI</name>
<dbReference type="InterPro" id="IPR027417">
    <property type="entry name" value="P-loop_NTPase"/>
</dbReference>
<dbReference type="SMART" id="SM00490">
    <property type="entry name" value="HELICc"/>
    <property type="match status" value="1"/>
</dbReference>
<feature type="domain" description="Helicase C-terminal" evidence="8">
    <location>
        <begin position="231"/>
        <end position="383"/>
    </location>
</feature>
<dbReference type="GO" id="GO:0033592">
    <property type="term" value="F:RNA strand annealing activity"/>
    <property type="evidence" value="ECO:0007669"/>
    <property type="project" value="TreeGrafter"/>
</dbReference>
<keyword evidence="1" id="KW-0547">Nucleotide-binding</keyword>
<dbReference type="CDD" id="cd00268">
    <property type="entry name" value="DEADc"/>
    <property type="match status" value="1"/>
</dbReference>
<sequence length="401" mass="45467">MKTFAESELAPFLLEGLAEINIKIPTPIQQQAIPLQLAGYSVVGESQTGTGKTLAYLLPLLQEIQADSSATQALILAPTRELTVQIRHVLENLCRETDIRFQIIMGGMDIKRQIEKLKQKPHIIVGSPGRIYDLIEKKKLKVHEVKRLVIDEADQMLESGIIREVEAVVQRTPRSRKVSVFSATISPLVEEWGRKWSEEEPKIIKIQGESRLPELIEHYFIVTPEREKFETLRRLLQALQPERALIFVKKLHLVGDIASWLAAKEVSIAGIHSETKKAEREQAMNKIRKGEIQCLVTTDLLARGLDIDDVTHVINFDLPFDTDGYIHRVGRTGRAGKGGMAVTLLEPKEKFMAGKLTQQLHIEMPERMLFRGELVPPKERSFRPPSKKKQNIKAKKPSKKK</sequence>